<evidence type="ECO:0000256" key="5">
    <source>
        <dbReference type="ARBA" id="ARBA00022984"/>
    </source>
</evidence>
<dbReference type="GO" id="GO:0009252">
    <property type="term" value="P:peptidoglycan biosynthetic process"/>
    <property type="evidence" value="ECO:0007669"/>
    <property type="project" value="UniProtKB-KW"/>
</dbReference>
<keyword evidence="2" id="KW-0732">Signal</keyword>
<dbReference type="SUPFAM" id="SSF56601">
    <property type="entry name" value="beta-lactamase/transpeptidase-like"/>
    <property type="match status" value="1"/>
</dbReference>
<feature type="active site" description="Proton acceptor" evidence="7">
    <location>
        <position position="126"/>
    </location>
</feature>
<dbReference type="AlphaFoldDB" id="A0A1F6MRQ0"/>
<dbReference type="Gene3D" id="3.40.710.10">
    <property type="entry name" value="DD-peptidase/beta-lactamase superfamily"/>
    <property type="match status" value="1"/>
</dbReference>
<accession>A0A1F6MRQ0</accession>
<evidence type="ECO:0000313" key="11">
    <source>
        <dbReference type="EMBL" id="OGH74200.1"/>
    </source>
</evidence>
<sequence length="341" mass="38023">MALNFLEKNNDPLRNQSEHWRAVVAVLVLVLAGTGSLLRQSGVSNQMVFKKVESLTPAKVMQKFKIGGDIEVTPPIQKPKLPELIGEMPLPESFTAHGILVKDNATGVVLYRKNEYDKWPLASITKLMSALIILENNPDWGTSAIVIGEDALDAHMYAGDVYTIDELWQAGLIGSSNKAIISLVNALNWTEIAFVERMNQKALELGMTESKFVDPTGLDPGNVASASDTAILLNEVMKKEKITKALLTTEYNLYSKERRKDHHMWNTDWLLLGWIPHQFKEFYGGKTGYIAVSGYNFAMRVGDGAGHVIDVIVLGAESHEARFTEAKKIAEWTLANYKWFE</sequence>
<keyword evidence="6" id="KW-0961">Cell wall biogenesis/degradation</keyword>
<dbReference type="Proteomes" id="UP000178347">
    <property type="component" value="Unassembled WGS sequence"/>
</dbReference>
<name>A0A1F6MRQ0_9BACT</name>
<organism evidence="11 12">
    <name type="scientific">Candidatus Magasanikbacteria bacterium RIFCSPLOWO2_12_FULL_43_12</name>
    <dbReference type="NCBI Taxonomy" id="1798692"/>
    <lineage>
        <taxon>Bacteria</taxon>
        <taxon>Candidatus Magasanikiibacteriota</taxon>
    </lineage>
</organism>
<evidence type="ECO:0000256" key="9">
    <source>
        <dbReference type="RuleBase" id="RU004016"/>
    </source>
</evidence>
<feature type="active site" description="Acyl-ester intermediate" evidence="7">
    <location>
        <position position="123"/>
    </location>
</feature>
<dbReference type="InterPro" id="IPR018044">
    <property type="entry name" value="Peptidase_S11"/>
</dbReference>
<dbReference type="PANTHER" id="PTHR21581:SF6">
    <property type="entry name" value="TRAFFICKING PROTEIN PARTICLE COMPLEX SUBUNIT 12"/>
    <property type="match status" value="1"/>
</dbReference>
<dbReference type="STRING" id="1798692.A3G00_02230"/>
<dbReference type="EMBL" id="MFQN01000023">
    <property type="protein sequence ID" value="OGH74200.1"/>
    <property type="molecule type" value="Genomic_DNA"/>
</dbReference>
<dbReference type="Pfam" id="PF00768">
    <property type="entry name" value="Peptidase_S11"/>
    <property type="match status" value="1"/>
</dbReference>
<reference evidence="11 12" key="1">
    <citation type="journal article" date="2016" name="Nat. Commun.">
        <title>Thousands of microbial genomes shed light on interconnected biogeochemical processes in an aquifer system.</title>
        <authorList>
            <person name="Anantharaman K."/>
            <person name="Brown C.T."/>
            <person name="Hug L.A."/>
            <person name="Sharon I."/>
            <person name="Castelle C.J."/>
            <person name="Probst A.J."/>
            <person name="Thomas B.C."/>
            <person name="Singh A."/>
            <person name="Wilkins M.J."/>
            <person name="Karaoz U."/>
            <person name="Brodie E.L."/>
            <person name="Williams K.H."/>
            <person name="Hubbard S.S."/>
            <person name="Banfield J.F."/>
        </authorList>
    </citation>
    <scope>NUCLEOTIDE SEQUENCE [LARGE SCALE GENOMIC DNA]</scope>
</reference>
<dbReference type="PRINTS" id="PR00725">
    <property type="entry name" value="DADACBPTASE1"/>
</dbReference>
<dbReference type="GO" id="GO:0009002">
    <property type="term" value="F:serine-type D-Ala-D-Ala carboxypeptidase activity"/>
    <property type="evidence" value="ECO:0007669"/>
    <property type="project" value="InterPro"/>
</dbReference>
<comment type="caution">
    <text evidence="11">The sequence shown here is derived from an EMBL/GenBank/DDBJ whole genome shotgun (WGS) entry which is preliminary data.</text>
</comment>
<keyword evidence="4" id="KW-0133">Cell shape</keyword>
<feature type="active site" evidence="7">
    <location>
        <position position="175"/>
    </location>
</feature>
<dbReference type="PANTHER" id="PTHR21581">
    <property type="entry name" value="D-ALANYL-D-ALANINE CARBOXYPEPTIDASE"/>
    <property type="match status" value="1"/>
</dbReference>
<evidence type="ECO:0000256" key="6">
    <source>
        <dbReference type="ARBA" id="ARBA00023316"/>
    </source>
</evidence>
<evidence type="ECO:0000256" key="3">
    <source>
        <dbReference type="ARBA" id="ARBA00022801"/>
    </source>
</evidence>
<gene>
    <name evidence="11" type="ORF">A3G00_02230</name>
</gene>
<evidence type="ECO:0000256" key="4">
    <source>
        <dbReference type="ARBA" id="ARBA00022960"/>
    </source>
</evidence>
<comment type="similarity">
    <text evidence="1 9">Belongs to the peptidase S11 family.</text>
</comment>
<dbReference type="GO" id="GO:0006508">
    <property type="term" value="P:proteolysis"/>
    <property type="evidence" value="ECO:0007669"/>
    <property type="project" value="InterPro"/>
</dbReference>
<keyword evidence="5" id="KW-0573">Peptidoglycan synthesis</keyword>
<evidence type="ECO:0000256" key="8">
    <source>
        <dbReference type="PIRSR" id="PIRSR618044-2"/>
    </source>
</evidence>
<protein>
    <recommendedName>
        <fullName evidence="10">Peptidase S11 D-alanyl-D-alanine carboxypeptidase A N-terminal domain-containing protein</fullName>
    </recommendedName>
</protein>
<evidence type="ECO:0000256" key="7">
    <source>
        <dbReference type="PIRSR" id="PIRSR618044-1"/>
    </source>
</evidence>
<evidence type="ECO:0000256" key="2">
    <source>
        <dbReference type="ARBA" id="ARBA00022729"/>
    </source>
</evidence>
<evidence type="ECO:0000259" key="10">
    <source>
        <dbReference type="Pfam" id="PF00768"/>
    </source>
</evidence>
<keyword evidence="3" id="KW-0378">Hydrolase</keyword>
<dbReference type="GO" id="GO:0008360">
    <property type="term" value="P:regulation of cell shape"/>
    <property type="evidence" value="ECO:0007669"/>
    <property type="project" value="UniProtKB-KW"/>
</dbReference>
<dbReference type="GO" id="GO:0071555">
    <property type="term" value="P:cell wall organization"/>
    <property type="evidence" value="ECO:0007669"/>
    <property type="project" value="UniProtKB-KW"/>
</dbReference>
<evidence type="ECO:0000313" key="12">
    <source>
        <dbReference type="Proteomes" id="UP000178347"/>
    </source>
</evidence>
<dbReference type="InterPro" id="IPR001967">
    <property type="entry name" value="Peptidase_S11_N"/>
</dbReference>
<dbReference type="InterPro" id="IPR012338">
    <property type="entry name" value="Beta-lactam/transpept-like"/>
</dbReference>
<feature type="binding site" evidence="8">
    <location>
        <position position="286"/>
    </location>
    <ligand>
        <name>substrate</name>
    </ligand>
</feature>
<evidence type="ECO:0000256" key="1">
    <source>
        <dbReference type="ARBA" id="ARBA00007164"/>
    </source>
</evidence>
<proteinExistence type="inferred from homology"/>
<feature type="domain" description="Peptidase S11 D-alanyl-D-alanine carboxypeptidase A N-terminal" evidence="10">
    <location>
        <begin position="93"/>
        <end position="316"/>
    </location>
</feature>